<sequence length="185" mass="21145">MSDAEATALLASWLRADTFRWQCLQTVRDALPVQAWLAAGFIRNLVWDHQHGYLQPTALQDIDVIYLDAAQLSPAQDHHYETLLAAQLAAAWQVRNQARMAARQQHAPYPDCASAIRHWPETATCYAVRVDADKQLHWLAPLGWAPLFAAEVVRNPLFAGGDAIWQQRLQQKMWQQRWPQLRLST</sequence>
<gene>
    <name evidence="1" type="ORF">PQU95_06285</name>
</gene>
<dbReference type="Proteomes" id="UP001219956">
    <property type="component" value="Unassembled WGS sequence"/>
</dbReference>
<protein>
    <submittedName>
        <fullName evidence="1">Nucleotidyltransferase family protein</fullName>
    </submittedName>
</protein>
<keyword evidence="2" id="KW-1185">Reference proteome</keyword>
<organism evidence="1 2">
    <name type="scientific">Vogesella aquatica</name>
    <dbReference type="NCBI Taxonomy" id="2984206"/>
    <lineage>
        <taxon>Bacteria</taxon>
        <taxon>Pseudomonadati</taxon>
        <taxon>Pseudomonadota</taxon>
        <taxon>Betaproteobacteria</taxon>
        <taxon>Neisseriales</taxon>
        <taxon>Chromobacteriaceae</taxon>
        <taxon>Vogesella</taxon>
    </lineage>
</organism>
<dbReference type="EMBL" id="JAQQLF010000007">
    <property type="protein sequence ID" value="MDC7716823.1"/>
    <property type="molecule type" value="Genomic_DNA"/>
</dbReference>
<comment type="caution">
    <text evidence="1">The sequence shown here is derived from an EMBL/GenBank/DDBJ whole genome shotgun (WGS) entry which is preliminary data.</text>
</comment>
<proteinExistence type="predicted"/>
<accession>A0ABT5IX99</accession>
<dbReference type="Pfam" id="PF06042">
    <property type="entry name" value="NTP_transf_6"/>
    <property type="match status" value="1"/>
</dbReference>
<evidence type="ECO:0000313" key="1">
    <source>
        <dbReference type="EMBL" id="MDC7716823.1"/>
    </source>
</evidence>
<evidence type="ECO:0000313" key="2">
    <source>
        <dbReference type="Proteomes" id="UP001219956"/>
    </source>
</evidence>
<dbReference type="PANTHER" id="PTHR39166:SF1">
    <property type="entry name" value="BLL1166 PROTEIN"/>
    <property type="match status" value="1"/>
</dbReference>
<dbReference type="RefSeq" id="WP_272751207.1">
    <property type="nucleotide sequence ID" value="NZ_JAQQLF010000007.1"/>
</dbReference>
<dbReference type="PANTHER" id="PTHR39166">
    <property type="entry name" value="BLL1166 PROTEIN"/>
    <property type="match status" value="1"/>
</dbReference>
<dbReference type="InterPro" id="IPR009267">
    <property type="entry name" value="NTP_transf_6"/>
</dbReference>
<name>A0ABT5IX99_9NEIS</name>
<reference evidence="1 2" key="1">
    <citation type="submission" date="2023-01" db="EMBL/GenBank/DDBJ databases">
        <title>Novel species of the genus Vogesella isolated from rivers.</title>
        <authorList>
            <person name="Lu H."/>
        </authorList>
    </citation>
    <scope>NUCLEOTIDE SEQUENCE [LARGE SCALE GENOMIC DNA]</scope>
    <source>
        <strain evidence="1 2">DC21W</strain>
    </source>
</reference>